<evidence type="ECO:0000313" key="2">
    <source>
        <dbReference type="Proteomes" id="UP001160301"/>
    </source>
</evidence>
<comment type="caution">
    <text evidence="1">The sequence shown here is derived from an EMBL/GenBank/DDBJ whole genome shotgun (WGS) entry which is preliminary data.</text>
</comment>
<name>A0ABT6NP72_9BACT</name>
<accession>A0ABT6NP72</accession>
<dbReference type="EMBL" id="JARZHI010000007">
    <property type="protein sequence ID" value="MDI1430098.1"/>
    <property type="molecule type" value="Genomic_DNA"/>
</dbReference>
<evidence type="ECO:0000313" key="1">
    <source>
        <dbReference type="EMBL" id="MDI1430098.1"/>
    </source>
</evidence>
<dbReference type="PROSITE" id="PS51257">
    <property type="entry name" value="PROKAR_LIPOPROTEIN"/>
    <property type="match status" value="1"/>
</dbReference>
<reference evidence="1 2" key="1">
    <citation type="submission" date="2023-04" db="EMBL/GenBank/DDBJ databases">
        <title>The genome sequence of Polyangium sorediatum DSM14670.</title>
        <authorList>
            <person name="Zhang X."/>
        </authorList>
    </citation>
    <scope>NUCLEOTIDE SEQUENCE [LARGE SCALE GENOMIC DNA]</scope>
    <source>
        <strain evidence="1 2">DSM 14670</strain>
    </source>
</reference>
<dbReference type="Proteomes" id="UP001160301">
    <property type="component" value="Unassembled WGS sequence"/>
</dbReference>
<protein>
    <recommendedName>
        <fullName evidence="3">Lipoprotein</fullName>
    </recommendedName>
</protein>
<gene>
    <name evidence="1" type="ORF">QHF89_11350</name>
</gene>
<organism evidence="1 2">
    <name type="scientific">Polyangium sorediatum</name>
    <dbReference type="NCBI Taxonomy" id="889274"/>
    <lineage>
        <taxon>Bacteria</taxon>
        <taxon>Pseudomonadati</taxon>
        <taxon>Myxococcota</taxon>
        <taxon>Polyangia</taxon>
        <taxon>Polyangiales</taxon>
        <taxon>Polyangiaceae</taxon>
        <taxon>Polyangium</taxon>
    </lineage>
</organism>
<evidence type="ECO:0008006" key="3">
    <source>
        <dbReference type="Google" id="ProtNLM"/>
    </source>
</evidence>
<sequence>MNAWWMRGAMAATLVLAAACGSEVNQDGSGGAGGTGGAGGAGGEGGVLPPQCVVETSETGPYEVTFQFENDGASPAFLRKDCSLEYTVSSCEDGYSASLAIRASCSQACDSADGGCLACGACPPVGGVPVEIGAPTTDAWKGMRYTFGMTDEGCTCHESHVARAGRYQIRVPVYTSDMDAQTGAPSYEVTVNFELPAPNGVVVVPIGQSP</sequence>
<dbReference type="RefSeq" id="WP_136969359.1">
    <property type="nucleotide sequence ID" value="NZ_JARZHI010000007.1"/>
</dbReference>
<proteinExistence type="predicted"/>
<keyword evidence="2" id="KW-1185">Reference proteome</keyword>